<keyword evidence="2" id="KW-1185">Reference proteome</keyword>
<accession>A0A5C6F5V1</accession>
<evidence type="ECO:0000313" key="2">
    <source>
        <dbReference type="Proteomes" id="UP000317977"/>
    </source>
</evidence>
<gene>
    <name evidence="1" type="ORF">Poly59_22070</name>
</gene>
<organism evidence="1 2">
    <name type="scientific">Rubripirellula reticaptiva</name>
    <dbReference type="NCBI Taxonomy" id="2528013"/>
    <lineage>
        <taxon>Bacteria</taxon>
        <taxon>Pseudomonadati</taxon>
        <taxon>Planctomycetota</taxon>
        <taxon>Planctomycetia</taxon>
        <taxon>Pirellulales</taxon>
        <taxon>Pirellulaceae</taxon>
        <taxon>Rubripirellula</taxon>
    </lineage>
</organism>
<proteinExistence type="predicted"/>
<dbReference type="AlphaFoldDB" id="A0A5C6F5V1"/>
<evidence type="ECO:0000313" key="1">
    <source>
        <dbReference type="EMBL" id="TWU55904.1"/>
    </source>
</evidence>
<name>A0A5C6F5V1_9BACT</name>
<protein>
    <recommendedName>
        <fullName evidence="3">Glycosyl hydrolase 36 catalytic domain-containing protein</fullName>
    </recommendedName>
</protein>
<dbReference type="Proteomes" id="UP000317977">
    <property type="component" value="Unassembled WGS sequence"/>
</dbReference>
<sequence>MNHLDLRLPATIAPNQPFPNAMQHSAMQHNAIANTESDNPVMGEFVTIEDAAWYRITNSHLMPEFFMSIVSSSDHWMFISSKGALTAGRQNADSAMFPYYSADKIVDTSASTGPKTLLRISKQNGDEVLWEPFSAAPIRDETRVQNLYKNAIGNQIRFEEVHHELGLVFRYTWASGHQFGFIRQCELLNTTNETIQTTVTDGLQNLLPSGLGKDFQLRFSNLADAYKKNELESECGLGLYYLSSIPTDRAEPNEGLTTSVAWQHGLDTPAIAISNDQWENIRRGDQLKTERDVRGRRGAYFISKQLETEPHQTIRWSIVADVNYDHTDVTNLREKLLEQTNQAADHGTDIGKQIADDISENEAQLLEILSATDGRQMGENRSRIHRHQSSVLFNVMRGGFPARGYEVDTADFRNHARQLNRTVAQRCETFLANLPETIRIDRLQSEIFQTGDLDLIRIASEYLPLTFSRRHGDPTRPWNEFSIDVWTKEGKPNLTYQGNWRDIFQNWEALAVSYPQFAVSMIFRFVNASTADGHNPYRISKNGFDWEVPDTNDPWANIGYWGDHQIIYLLELLKRGRAMTPSRLNDCLSQPTCTYADIPYRIRSAESLFQDPQTTIDFDLARAAEIDRRVEAIGSDGTLLWRNGQEPYHVELIEKLLVPVLAKLTNFVPGGGVWLNTQRPEWNDANNALVGNGLSVVTACYLRQYLSFLIDWFESDKESIPESANLSREVADLADRINEIVTTHASSFTGPINDVTRRQILNQLANAGSDYRANLYAAGMSGEKTAVPIESLVKLLQRSRIMIDHTIASNRRDDGMYHAYNLMHLSSDSAAVIHLYEMLEGQVAVLSSGLLTAAESLSVLDSLRGSRMYRADQQSYMLYPDRELPRFLDKNHVSPESVLRSKLVQQMLADGNTTLVRRDVLGNVHFNRSFCNSADLIDALDTLRTTPTYRDLASSERDLLVDIYEDTFQHRSFTGRSGTFFGYEGLGSIYWHMVSKLALAVMNLCVEEREANRGGRSQALPGLLQHYRDICRGIGSTKTPSQYGAFPSDPYSHSPAGAGVQQPGMTGQVKEDILSRWSEIGIRIKHGQLRFDPIFFDITELMQHDSSLDFVDVGGNRSSLPVPTGCFAMTLCQVPIVYCQSDQPGITVHRLDQPQVVRDDLALTTPESESLFARRGEITLIEVRFCPT</sequence>
<dbReference type="RefSeq" id="WP_246151536.1">
    <property type="nucleotide sequence ID" value="NZ_SJPX01000002.1"/>
</dbReference>
<reference evidence="1 2" key="1">
    <citation type="submission" date="2019-02" db="EMBL/GenBank/DDBJ databases">
        <title>Deep-cultivation of Planctomycetes and their phenomic and genomic characterization uncovers novel biology.</title>
        <authorList>
            <person name="Wiegand S."/>
            <person name="Jogler M."/>
            <person name="Boedeker C."/>
            <person name="Pinto D."/>
            <person name="Vollmers J."/>
            <person name="Rivas-Marin E."/>
            <person name="Kohn T."/>
            <person name="Peeters S.H."/>
            <person name="Heuer A."/>
            <person name="Rast P."/>
            <person name="Oberbeckmann S."/>
            <person name="Bunk B."/>
            <person name="Jeske O."/>
            <person name="Meyerdierks A."/>
            <person name="Storesund J.E."/>
            <person name="Kallscheuer N."/>
            <person name="Luecker S."/>
            <person name="Lage O.M."/>
            <person name="Pohl T."/>
            <person name="Merkel B.J."/>
            <person name="Hornburger P."/>
            <person name="Mueller R.-W."/>
            <person name="Bruemmer F."/>
            <person name="Labrenz M."/>
            <person name="Spormann A.M."/>
            <person name="Op Den Camp H."/>
            <person name="Overmann J."/>
            <person name="Amann R."/>
            <person name="Jetten M.S.M."/>
            <person name="Mascher T."/>
            <person name="Medema M.H."/>
            <person name="Devos D.P."/>
            <person name="Kaster A.-K."/>
            <person name="Ovreas L."/>
            <person name="Rohde M."/>
            <person name="Galperin M.Y."/>
            <person name="Jogler C."/>
        </authorList>
    </citation>
    <scope>NUCLEOTIDE SEQUENCE [LARGE SCALE GENOMIC DNA]</scope>
    <source>
        <strain evidence="1 2">Poly59</strain>
    </source>
</reference>
<comment type="caution">
    <text evidence="1">The sequence shown here is derived from an EMBL/GenBank/DDBJ whole genome shotgun (WGS) entry which is preliminary data.</text>
</comment>
<evidence type="ECO:0008006" key="3">
    <source>
        <dbReference type="Google" id="ProtNLM"/>
    </source>
</evidence>
<dbReference type="EMBL" id="SJPX01000002">
    <property type="protein sequence ID" value="TWU55904.1"/>
    <property type="molecule type" value="Genomic_DNA"/>
</dbReference>